<name>X1IS95_9ZZZZ</name>
<dbReference type="InterPro" id="IPR048922">
    <property type="entry name" value="Bbp16"/>
</dbReference>
<dbReference type="Pfam" id="PF21190">
    <property type="entry name" value="Bbp16"/>
    <property type="match status" value="1"/>
</dbReference>
<organism evidence="1">
    <name type="scientific">marine sediment metagenome</name>
    <dbReference type="NCBI Taxonomy" id="412755"/>
    <lineage>
        <taxon>unclassified sequences</taxon>
        <taxon>metagenomes</taxon>
        <taxon>ecological metagenomes</taxon>
    </lineage>
</organism>
<dbReference type="AlphaFoldDB" id="X1IS95"/>
<sequence length="143" mass="15687">MIVSAEQTLSKNQAVSASVASTNVIDLGDTGTPLNSPSALLRDLGKGEKFAIDMTIANSPIPTGHLVIDLQVSNDELFGVPNVLTSVDLNSVNHPPYRNDGYRFNIPILRRVNARYLRLFYNHIDGDWKFNAMFVAAEQTNPS</sequence>
<accession>X1IS95</accession>
<comment type="caution">
    <text evidence="1">The sequence shown here is derived from an EMBL/GenBank/DDBJ whole genome shotgun (WGS) entry which is preliminary data.</text>
</comment>
<reference evidence="1" key="1">
    <citation type="journal article" date="2014" name="Front. Microbiol.">
        <title>High frequency of phylogenetically diverse reductive dehalogenase-homologous genes in deep subseafloor sedimentary metagenomes.</title>
        <authorList>
            <person name="Kawai M."/>
            <person name="Futagami T."/>
            <person name="Toyoda A."/>
            <person name="Takaki Y."/>
            <person name="Nishi S."/>
            <person name="Hori S."/>
            <person name="Arai W."/>
            <person name="Tsubouchi T."/>
            <person name="Morono Y."/>
            <person name="Uchiyama I."/>
            <person name="Ito T."/>
            <person name="Fujiyama A."/>
            <person name="Inagaki F."/>
            <person name="Takami H."/>
        </authorList>
    </citation>
    <scope>NUCLEOTIDE SEQUENCE</scope>
    <source>
        <strain evidence="1">Expedition CK06-06</strain>
    </source>
</reference>
<proteinExistence type="predicted"/>
<gene>
    <name evidence="1" type="ORF">S03H2_57965</name>
</gene>
<dbReference type="EMBL" id="BARU01037177">
    <property type="protein sequence ID" value="GAH85331.1"/>
    <property type="molecule type" value="Genomic_DNA"/>
</dbReference>
<dbReference type="Gene3D" id="2.60.120.1110">
    <property type="match status" value="1"/>
</dbReference>
<evidence type="ECO:0000313" key="1">
    <source>
        <dbReference type="EMBL" id="GAH85331.1"/>
    </source>
</evidence>
<protein>
    <submittedName>
        <fullName evidence="1">Uncharacterized protein</fullName>
    </submittedName>
</protein>